<dbReference type="GO" id="GO:0043531">
    <property type="term" value="F:ADP binding"/>
    <property type="evidence" value="ECO:0007669"/>
    <property type="project" value="InterPro"/>
</dbReference>
<dbReference type="InterPro" id="IPR019734">
    <property type="entry name" value="TPR_rpt"/>
</dbReference>
<sequence length="937" mass="101859">MIIALVIGVGFSGAAAYFGNRYLWLCAILTFFAGVAGNQFQSYWASKVKQPPPNVDDVFSNNNIRNLVCQAMISSVERVTEPLRERHGNVTDLFRRAGHLLGDHFKKDGDLPGGPLSELQEVNIPAVLGKYAHGRQNVLSSDEAWPAFIAITPGLEDLTETERADLAAALSENFGEALWNLAKHDNAAGGEAFAGIQLLSHAQLTAKVDSLRKITPPAAFDKLHTIPPPPQGFIGRVDELEELRNHAGQGGAVISGLKGMGGIGKTALALVLAREWAARFPDAGLLVDGQGLKRDAAPTGAALLAQIILSFHPETGNLPEDEASLRGLYLNVLHGKKALILLDNARDAAQARALLPPDGCALIVTSRANFMVDGCSPYAVGKLKDAEASDLLRNAYPELGEVEVAELVRLCAGLPLALRLAAAHLKLDAGDRGGVADVAAYLKKLGRGRLAYLDAGATDAGEITISETLSLSVDFLTGYQQAAWKNLSIFSVDFDVLAAQKIVGASEEMLASFLRRSLLEPVGTDRYKLHDLAAAYARSCLNGEELDNLTIAHARHYTEVGKDAERWYLEKGNMLTGLALFDRERAQIEAAWIALDMRRDEATAELMMDLVHSISYCSNVRFHARQRIVWLESQLRAARRIGHRGEEGAAVGNLGNAYADLGDARKAIEYYEAHFEIARETENRCAEANALGNLGTAYKNLGDARKAIVYHEQSLLLFREIGDRRAEGRSLGNLGNAYRNLGDIWKALEYYEGRLTIAREVGDRREEGGALGCLGAAHSTLDDERTAIEYHEEHLVIAREIGDKNGQGAALGNLGLAYIKLGEIQKSIGYCEDYLIIAREIGDRHGEGCALGKLGLAHARLGASSIAIEYYDEHLVISREIGDRIGEGGALWNSANEFYKMGERKEAVRRAKKALEIYEAIEAPETAQMCKVLANWK</sequence>
<feature type="repeat" description="TPR" evidence="4">
    <location>
        <begin position="648"/>
        <end position="681"/>
    </location>
</feature>
<dbReference type="SUPFAM" id="SSF48452">
    <property type="entry name" value="TPR-like"/>
    <property type="match status" value="2"/>
</dbReference>
<dbReference type="PANTHER" id="PTHR45954:SF1">
    <property type="entry name" value="LD33695P"/>
    <property type="match status" value="1"/>
</dbReference>
<dbReference type="Pfam" id="PF13181">
    <property type="entry name" value="TPR_8"/>
    <property type="match status" value="1"/>
</dbReference>
<dbReference type="Pfam" id="PF13424">
    <property type="entry name" value="TPR_12"/>
    <property type="match status" value="2"/>
</dbReference>
<dbReference type="EMBL" id="JAENIK010000013">
    <property type="protein sequence ID" value="MBK1818128.1"/>
    <property type="molecule type" value="Genomic_DNA"/>
</dbReference>
<dbReference type="GO" id="GO:0001965">
    <property type="term" value="F:G-protein alpha-subunit binding"/>
    <property type="evidence" value="ECO:0007669"/>
    <property type="project" value="TreeGrafter"/>
</dbReference>
<dbReference type="InterPro" id="IPR002182">
    <property type="entry name" value="NB-ARC"/>
</dbReference>
<evidence type="ECO:0000256" key="1">
    <source>
        <dbReference type="ARBA" id="ARBA00004496"/>
    </source>
</evidence>
<keyword evidence="7" id="KW-1185">Reference proteome</keyword>
<dbReference type="InterPro" id="IPR052386">
    <property type="entry name" value="GPSM"/>
</dbReference>
<evidence type="ECO:0000259" key="5">
    <source>
        <dbReference type="Pfam" id="PF00931"/>
    </source>
</evidence>
<protein>
    <submittedName>
        <fullName evidence="6">Tetratricopeptide repeat protein</fullName>
    </submittedName>
</protein>
<dbReference type="SMART" id="SM00028">
    <property type="entry name" value="TPR"/>
    <property type="match status" value="7"/>
</dbReference>
<keyword evidence="2" id="KW-0963">Cytoplasm</keyword>
<organism evidence="6 7">
    <name type="scientific">Luteolibacter yonseiensis</name>
    <dbReference type="NCBI Taxonomy" id="1144680"/>
    <lineage>
        <taxon>Bacteria</taxon>
        <taxon>Pseudomonadati</taxon>
        <taxon>Verrucomicrobiota</taxon>
        <taxon>Verrucomicrobiia</taxon>
        <taxon>Verrucomicrobiales</taxon>
        <taxon>Verrucomicrobiaceae</taxon>
        <taxon>Luteolibacter</taxon>
    </lineage>
</organism>
<feature type="domain" description="NB-ARC" evidence="5">
    <location>
        <begin position="250"/>
        <end position="394"/>
    </location>
</feature>
<dbReference type="SUPFAM" id="SSF52540">
    <property type="entry name" value="P-loop containing nucleoside triphosphate hydrolases"/>
    <property type="match status" value="1"/>
</dbReference>
<evidence type="ECO:0000256" key="2">
    <source>
        <dbReference type="ARBA" id="ARBA00022490"/>
    </source>
</evidence>
<evidence type="ECO:0000313" key="6">
    <source>
        <dbReference type="EMBL" id="MBK1818128.1"/>
    </source>
</evidence>
<dbReference type="InterPro" id="IPR027417">
    <property type="entry name" value="P-loop_NTPase"/>
</dbReference>
<dbReference type="Pfam" id="PF00931">
    <property type="entry name" value="NB-ARC"/>
    <property type="match status" value="1"/>
</dbReference>
<dbReference type="PANTHER" id="PTHR45954">
    <property type="entry name" value="LD33695P"/>
    <property type="match status" value="1"/>
</dbReference>
<accession>A0A934R905</accession>
<keyword evidence="3" id="KW-0677">Repeat</keyword>
<proteinExistence type="predicted"/>
<evidence type="ECO:0000256" key="4">
    <source>
        <dbReference type="PROSITE-ProRule" id="PRU00339"/>
    </source>
</evidence>
<reference evidence="6" key="1">
    <citation type="submission" date="2021-01" db="EMBL/GenBank/DDBJ databases">
        <title>Modified the classification status of verrucomicrobia.</title>
        <authorList>
            <person name="Feng X."/>
        </authorList>
    </citation>
    <scope>NUCLEOTIDE SEQUENCE</scope>
    <source>
        <strain evidence="6">JCM 18052</strain>
    </source>
</reference>
<dbReference type="PRINTS" id="PR00364">
    <property type="entry name" value="DISEASERSIST"/>
</dbReference>
<gene>
    <name evidence="6" type="ORF">JIN84_21070</name>
</gene>
<dbReference type="AlphaFoldDB" id="A0A934R905"/>
<dbReference type="GO" id="GO:0005938">
    <property type="term" value="C:cell cortex"/>
    <property type="evidence" value="ECO:0007669"/>
    <property type="project" value="TreeGrafter"/>
</dbReference>
<evidence type="ECO:0000313" key="7">
    <source>
        <dbReference type="Proteomes" id="UP000600139"/>
    </source>
</evidence>
<dbReference type="GO" id="GO:0005092">
    <property type="term" value="F:GDP-dissociation inhibitor activity"/>
    <property type="evidence" value="ECO:0007669"/>
    <property type="project" value="TreeGrafter"/>
</dbReference>
<name>A0A934R905_9BACT</name>
<dbReference type="Gene3D" id="3.40.50.300">
    <property type="entry name" value="P-loop containing nucleotide triphosphate hydrolases"/>
    <property type="match status" value="1"/>
</dbReference>
<dbReference type="RefSeq" id="WP_200353080.1">
    <property type="nucleotide sequence ID" value="NZ_BAABHZ010000002.1"/>
</dbReference>
<comment type="caution">
    <text evidence="6">The sequence shown here is derived from an EMBL/GenBank/DDBJ whole genome shotgun (WGS) entry which is preliminary data.</text>
</comment>
<keyword evidence="4" id="KW-0802">TPR repeat</keyword>
<dbReference type="Gene3D" id="1.25.40.10">
    <property type="entry name" value="Tetratricopeptide repeat domain"/>
    <property type="match status" value="3"/>
</dbReference>
<dbReference type="Proteomes" id="UP000600139">
    <property type="component" value="Unassembled WGS sequence"/>
</dbReference>
<dbReference type="PROSITE" id="PS50005">
    <property type="entry name" value="TPR"/>
    <property type="match status" value="1"/>
</dbReference>
<evidence type="ECO:0000256" key="3">
    <source>
        <dbReference type="ARBA" id="ARBA00022737"/>
    </source>
</evidence>
<dbReference type="InterPro" id="IPR011990">
    <property type="entry name" value="TPR-like_helical_dom_sf"/>
</dbReference>
<comment type="subcellular location">
    <subcellularLocation>
        <location evidence="1">Cytoplasm</location>
    </subcellularLocation>
</comment>